<dbReference type="Proteomes" id="UP000198888">
    <property type="component" value="Unassembled WGS sequence"/>
</dbReference>
<dbReference type="STRING" id="1073996.SAMN05444271_1039"/>
<dbReference type="Pfam" id="PF14336">
    <property type="entry name" value="GLUCM-like_C"/>
    <property type="match status" value="1"/>
</dbReference>
<evidence type="ECO:0000313" key="3">
    <source>
        <dbReference type="Proteomes" id="UP000198888"/>
    </source>
</evidence>
<keyword evidence="3" id="KW-1185">Reference proteome</keyword>
<feature type="domain" description="D-glutamate cyclase-like C-terminal" evidence="1">
    <location>
        <begin position="1"/>
        <end position="87"/>
    </location>
</feature>
<evidence type="ECO:0000313" key="2">
    <source>
        <dbReference type="EMBL" id="SEI57502.1"/>
    </source>
</evidence>
<evidence type="ECO:0000259" key="1">
    <source>
        <dbReference type="Pfam" id="PF14336"/>
    </source>
</evidence>
<organism evidence="2 3">
    <name type="scientific">Halohasta litchfieldiae</name>
    <dbReference type="NCBI Taxonomy" id="1073996"/>
    <lineage>
        <taxon>Archaea</taxon>
        <taxon>Methanobacteriati</taxon>
        <taxon>Methanobacteriota</taxon>
        <taxon>Stenosarchaea group</taxon>
        <taxon>Halobacteria</taxon>
        <taxon>Halobacteriales</taxon>
        <taxon>Haloferacaceae</taxon>
        <taxon>Halohasta</taxon>
    </lineage>
</organism>
<sequence length="114" mass="11696">MGVVQSTVEAEITYGETIACVTPVDHLVVAGVSNWGAYGIVAALSVLTGENLLHSGDTERQLLAACVEAGCVDGVSGEPELSVDGIRSGIRSGIHEGVVDVLSGICEAERSRSK</sequence>
<reference evidence="2 3" key="1">
    <citation type="submission" date="2016-10" db="EMBL/GenBank/DDBJ databases">
        <authorList>
            <person name="de Groot N.N."/>
        </authorList>
    </citation>
    <scope>NUCLEOTIDE SEQUENCE [LARGE SCALE GENOMIC DNA]</scope>
    <source>
        <strain evidence="2 3">DSM 22187</strain>
    </source>
</reference>
<dbReference type="AlphaFoldDB" id="A0A1H6S233"/>
<gene>
    <name evidence="2" type="ORF">SAMN05444271_1039</name>
</gene>
<protein>
    <recommendedName>
        <fullName evidence="1">D-glutamate cyclase-like C-terminal domain-containing protein</fullName>
    </recommendedName>
</protein>
<proteinExistence type="predicted"/>
<dbReference type="Gene3D" id="3.90.1640.20">
    <property type="entry name" value="TON_0340"/>
    <property type="match status" value="1"/>
</dbReference>
<name>A0A1H6S233_9EURY</name>
<dbReference type="EMBL" id="FNYR01000003">
    <property type="protein sequence ID" value="SEI57502.1"/>
    <property type="molecule type" value="Genomic_DNA"/>
</dbReference>
<accession>A0A1H6S233</accession>
<dbReference type="InterPro" id="IPR025504">
    <property type="entry name" value="GLUCM_C"/>
</dbReference>
<dbReference type="OrthoDB" id="86109at2157"/>